<evidence type="ECO:0000256" key="6">
    <source>
        <dbReference type="ARBA" id="ARBA00023136"/>
    </source>
</evidence>
<keyword evidence="5 11" id="KW-0297">G-protein coupled receptor</keyword>
<evidence type="ECO:0000256" key="12">
    <source>
        <dbReference type="SAM" id="MobiDB-lite"/>
    </source>
</evidence>
<reference evidence="15" key="1">
    <citation type="submission" date="2025-08" db="UniProtKB">
        <authorList>
            <consortium name="Ensembl"/>
        </authorList>
    </citation>
    <scope>IDENTIFICATION</scope>
</reference>
<keyword evidence="16" id="KW-1185">Reference proteome</keyword>
<name>A0A8C9A275_PROSS</name>
<reference evidence="15" key="2">
    <citation type="submission" date="2025-09" db="UniProtKB">
        <authorList>
            <consortium name="Ensembl"/>
        </authorList>
    </citation>
    <scope>IDENTIFICATION</scope>
</reference>
<dbReference type="GO" id="GO:0005886">
    <property type="term" value="C:plasma membrane"/>
    <property type="evidence" value="ECO:0007669"/>
    <property type="project" value="UniProtKB-SubCell"/>
</dbReference>
<dbReference type="GO" id="GO:0001586">
    <property type="term" value="F:Gi/o-coupled serotonin receptor activity"/>
    <property type="evidence" value="ECO:0007669"/>
    <property type="project" value="UniProtKB-ARBA"/>
</dbReference>
<evidence type="ECO:0000256" key="2">
    <source>
        <dbReference type="ARBA" id="ARBA00022475"/>
    </source>
</evidence>
<evidence type="ECO:0000313" key="16">
    <source>
        <dbReference type="Proteomes" id="UP000694414"/>
    </source>
</evidence>
<dbReference type="SUPFAM" id="SSF81321">
    <property type="entry name" value="Family A G protein-coupled receptor-like"/>
    <property type="match status" value="1"/>
</dbReference>
<evidence type="ECO:0000256" key="3">
    <source>
        <dbReference type="ARBA" id="ARBA00022692"/>
    </source>
</evidence>
<keyword evidence="6 13" id="KW-0472">Membrane</keyword>
<dbReference type="PANTHER" id="PTHR24248:SF202">
    <property type="entry name" value="5-HYDROXYTRYPTAMINE RECEPTOR 5A"/>
    <property type="match status" value="1"/>
</dbReference>
<dbReference type="GO" id="GO:0099589">
    <property type="term" value="F:serotonin receptor activity"/>
    <property type="evidence" value="ECO:0007669"/>
    <property type="project" value="UniProtKB-ARBA"/>
</dbReference>
<feature type="transmembrane region" description="Helical" evidence="13">
    <location>
        <begin position="104"/>
        <end position="124"/>
    </location>
</feature>
<dbReference type="InterPro" id="IPR002231">
    <property type="entry name" value="5HT_rcpt"/>
</dbReference>
<comment type="similarity">
    <text evidence="11">Belongs to the G-protein coupled receptor 1 family.</text>
</comment>
<keyword evidence="10 11" id="KW-0807">Transducer</keyword>
<dbReference type="GO" id="GO:0007198">
    <property type="term" value="P:adenylate cyclase-inhibiting serotonin receptor signaling pathway"/>
    <property type="evidence" value="ECO:0007669"/>
    <property type="project" value="UniProtKB-ARBA"/>
</dbReference>
<feature type="domain" description="G-protein coupled receptors family 1 profile" evidence="14">
    <location>
        <begin position="83"/>
        <end position="360"/>
    </location>
</feature>
<dbReference type="Pfam" id="PF00001">
    <property type="entry name" value="7tm_1"/>
    <property type="match status" value="1"/>
</dbReference>
<evidence type="ECO:0000256" key="1">
    <source>
        <dbReference type="ARBA" id="ARBA00004651"/>
    </source>
</evidence>
<evidence type="ECO:0000256" key="10">
    <source>
        <dbReference type="ARBA" id="ARBA00023224"/>
    </source>
</evidence>
<evidence type="ECO:0000256" key="4">
    <source>
        <dbReference type="ARBA" id="ARBA00022989"/>
    </source>
</evidence>
<dbReference type="Gene3D" id="1.20.1070.10">
    <property type="entry name" value="Rhodopsin 7-helix transmembrane proteins"/>
    <property type="match status" value="1"/>
</dbReference>
<dbReference type="PROSITE" id="PS00237">
    <property type="entry name" value="G_PROTEIN_RECEP_F1_1"/>
    <property type="match status" value="1"/>
</dbReference>
<proteinExistence type="inferred from homology"/>
<protein>
    <recommendedName>
        <fullName evidence="14">G-protein coupled receptors family 1 profile domain-containing protein</fullName>
    </recommendedName>
</protein>
<evidence type="ECO:0000256" key="5">
    <source>
        <dbReference type="ARBA" id="ARBA00023040"/>
    </source>
</evidence>
<dbReference type="GO" id="GO:0043410">
    <property type="term" value="P:positive regulation of MAPK cascade"/>
    <property type="evidence" value="ECO:0007669"/>
    <property type="project" value="TreeGrafter"/>
</dbReference>
<evidence type="ECO:0000259" key="14">
    <source>
        <dbReference type="PROSITE" id="PS50262"/>
    </source>
</evidence>
<keyword evidence="4 13" id="KW-1133">Transmembrane helix</keyword>
<keyword evidence="8 11" id="KW-0675">Receptor</keyword>
<dbReference type="PRINTS" id="PR01101">
    <property type="entry name" value="5HTRECEPTOR"/>
</dbReference>
<evidence type="ECO:0000256" key="11">
    <source>
        <dbReference type="RuleBase" id="RU000688"/>
    </source>
</evidence>
<feature type="transmembrane region" description="Helical" evidence="13">
    <location>
        <begin position="180"/>
        <end position="201"/>
    </location>
</feature>
<dbReference type="FunFam" id="1.20.1070.10:FF:000089">
    <property type="entry name" value="5-hydroxytryptamine receptor 5A"/>
    <property type="match status" value="1"/>
</dbReference>
<dbReference type="InterPro" id="IPR017452">
    <property type="entry name" value="GPCR_Rhodpsn_7TM"/>
</dbReference>
<evidence type="ECO:0000313" key="15">
    <source>
        <dbReference type="Ensembl" id="ENSPSMP00000026959.1"/>
    </source>
</evidence>
<dbReference type="GO" id="GO:0071880">
    <property type="term" value="P:adenylate cyclase-activating adrenergic receptor signaling pathway"/>
    <property type="evidence" value="ECO:0007669"/>
    <property type="project" value="TreeGrafter"/>
</dbReference>
<keyword evidence="7" id="KW-1015">Disulfide bond</keyword>
<feature type="transmembrane region" description="Helical" evidence="13">
    <location>
        <begin position="221"/>
        <end position="243"/>
    </location>
</feature>
<dbReference type="InterPro" id="IPR000431">
    <property type="entry name" value="5HT5B_rcpt"/>
</dbReference>
<feature type="transmembrane region" description="Helical" evidence="13">
    <location>
        <begin position="64"/>
        <end position="92"/>
    </location>
</feature>
<evidence type="ECO:0000256" key="13">
    <source>
        <dbReference type="SAM" id="Phobius"/>
    </source>
</evidence>
<comment type="subcellular location">
    <subcellularLocation>
        <location evidence="1">Cell membrane</location>
        <topology evidence="1">Multi-pass membrane protein</topology>
    </subcellularLocation>
</comment>
<dbReference type="AlphaFoldDB" id="A0A8C9A275"/>
<evidence type="ECO:0000256" key="9">
    <source>
        <dbReference type="ARBA" id="ARBA00023180"/>
    </source>
</evidence>
<dbReference type="Ensembl" id="ENSPSMT00000031200.1">
    <property type="protein sequence ID" value="ENSPSMP00000026959.1"/>
    <property type="gene ID" value="ENSPSMG00000018887.1"/>
</dbReference>
<organism evidence="15 16">
    <name type="scientific">Prolemur simus</name>
    <name type="common">Greater bamboo lemur</name>
    <name type="synonym">Hapalemur simus</name>
    <dbReference type="NCBI Taxonomy" id="1328070"/>
    <lineage>
        <taxon>Eukaryota</taxon>
        <taxon>Metazoa</taxon>
        <taxon>Chordata</taxon>
        <taxon>Craniata</taxon>
        <taxon>Vertebrata</taxon>
        <taxon>Euteleostomi</taxon>
        <taxon>Mammalia</taxon>
        <taxon>Eutheria</taxon>
        <taxon>Euarchontoglires</taxon>
        <taxon>Primates</taxon>
        <taxon>Strepsirrhini</taxon>
        <taxon>Lemuriformes</taxon>
        <taxon>Lemuridae</taxon>
        <taxon>Prolemur</taxon>
    </lineage>
</organism>
<dbReference type="GeneTree" id="ENSGT01010000222287"/>
<dbReference type="PROSITE" id="PS50262">
    <property type="entry name" value="G_PROTEIN_RECEP_F1_2"/>
    <property type="match status" value="1"/>
</dbReference>
<feature type="region of interest" description="Disordered" evidence="12">
    <location>
        <begin position="23"/>
        <end position="52"/>
    </location>
</feature>
<keyword evidence="3 11" id="KW-0812">Transmembrane</keyword>
<evidence type="ECO:0000256" key="7">
    <source>
        <dbReference type="ARBA" id="ARBA00023157"/>
    </source>
</evidence>
<keyword evidence="9" id="KW-0325">Glycoprotein</keyword>
<dbReference type="Proteomes" id="UP000694414">
    <property type="component" value="Unplaced"/>
</dbReference>
<dbReference type="PRINTS" id="PR00237">
    <property type="entry name" value="GPCRRHODOPSN"/>
</dbReference>
<feature type="transmembrane region" description="Helical" evidence="13">
    <location>
        <begin position="344"/>
        <end position="363"/>
    </location>
</feature>
<sequence>MEEDRRVKKGILGAPFLLQDKIAPGPLTSRWPPPRCPRPGTETCSSSPSPGGAVLPGREPPFSVFTVLVATLLVMLIAATFLWNLLVLVTILRVRAFHRVPHNLVASTAVSDVLVAALVMPLSLVSELSAGRRWRLGRSLCFDVLCCTASIWNVAAVALDRYWAVTRHLHYPPRSRRRASALPIALTWALSALIALAPLLFGWGEAYDPRRQRCQVSQEPSYAVFSTCRAFCLPLGVLLFVYWKIYKAAKLRVGRRRRAVLPLPATMQAKEAPHEAELVFTARCRTTVAFRASGDLWREQKEKPAAVMVGILTGVFVLCWIPFFLAELVSPLCACSLPPIWKSIFLWLGYSNSFFNPLIYTAFNKNYSNAFKSLFTKQQ</sequence>
<feature type="transmembrane region" description="Helical" evidence="13">
    <location>
        <begin position="305"/>
        <end position="324"/>
    </location>
</feature>
<dbReference type="InterPro" id="IPR000276">
    <property type="entry name" value="GPCR_Rhodpsn"/>
</dbReference>
<keyword evidence="2" id="KW-1003">Cell membrane</keyword>
<dbReference type="PRINTS" id="PR00519">
    <property type="entry name" value="5HT5BRECEPTR"/>
</dbReference>
<accession>A0A8C9A275</accession>
<dbReference type="PANTHER" id="PTHR24248">
    <property type="entry name" value="ADRENERGIC RECEPTOR-RELATED G-PROTEIN COUPLED RECEPTOR"/>
    <property type="match status" value="1"/>
</dbReference>
<evidence type="ECO:0000256" key="8">
    <source>
        <dbReference type="ARBA" id="ARBA00023170"/>
    </source>
</evidence>